<dbReference type="Proteomes" id="UP000281708">
    <property type="component" value="Unassembled WGS sequence"/>
</dbReference>
<proteinExistence type="predicted"/>
<dbReference type="Gene3D" id="3.40.50.300">
    <property type="entry name" value="P-loop containing nucleotide triphosphate hydrolases"/>
    <property type="match status" value="1"/>
</dbReference>
<gene>
    <name evidence="2" type="ORF">D9V37_16285</name>
</gene>
<feature type="region of interest" description="Disordered" evidence="1">
    <location>
        <begin position="387"/>
        <end position="417"/>
    </location>
</feature>
<sequence>MHGRPGCPRQRSTRPSTAPSEWWTVSEAPDSGTGPHRAAAERADESSPHGGTEVARDLGRAWNTADVRLYLRGDLPGIRPTVGRRSDGQCLLYPGSTHSLASEPEAGKSWLALAICVQEIKAGRPVVYLDYEDGPVGISQRLVALGATAEDLAGFTLIHPQDGASGDDVTRLCEAVTAHHVSLVVLDGITEAFTLQGLSNENNQDAASFFGFLPNRLAQAGAAVLLLDHEVKRSNDRGRFALGAGHKLAAIRGAAFKLRSRERFSIGRSGSSELYVVKDRPGAVRRLGTQIGRDDVLVATLNVRSGGPDMVEVSIDPPDLDLHFREEESNKDRIKKEMALALQESQDDQEGGFEKKSDVYGLIQGRTQDKSDALRELIEDDFVSPKPYRLLRPYPIDGDDRDEDRVKDLPAEPGRAS</sequence>
<protein>
    <recommendedName>
        <fullName evidence="4">AAA family ATPase</fullName>
    </recommendedName>
</protein>
<comment type="caution">
    <text evidence="2">The sequence shown here is derived from an EMBL/GenBank/DDBJ whole genome shotgun (WGS) entry which is preliminary data.</text>
</comment>
<dbReference type="EMBL" id="RDBE01000010">
    <property type="protein sequence ID" value="RLV47706.1"/>
    <property type="molecule type" value="Genomic_DNA"/>
</dbReference>
<dbReference type="SUPFAM" id="SSF52540">
    <property type="entry name" value="P-loop containing nucleoside triphosphate hydrolases"/>
    <property type="match status" value="1"/>
</dbReference>
<accession>A0A3L8NWT2</accession>
<feature type="compositionally biased region" description="Basic and acidic residues" evidence="1">
    <location>
        <begin position="38"/>
        <end position="47"/>
    </location>
</feature>
<evidence type="ECO:0000313" key="3">
    <source>
        <dbReference type="Proteomes" id="UP000281708"/>
    </source>
</evidence>
<keyword evidence="3" id="KW-1185">Reference proteome</keyword>
<reference evidence="2 3" key="1">
    <citation type="submission" date="2018-10" db="EMBL/GenBank/DDBJ databases">
        <title>Marmoricola sp. 4Q3S-7 whole genome shotgun sequence.</title>
        <authorList>
            <person name="Li F."/>
        </authorList>
    </citation>
    <scope>NUCLEOTIDE SEQUENCE [LARGE SCALE GENOMIC DNA]</scope>
    <source>
        <strain evidence="2 3">4Q3S-7</strain>
    </source>
</reference>
<organism evidence="2 3">
    <name type="scientific">Nocardioides mangrovicus</name>
    <dbReference type="NCBI Taxonomy" id="2478913"/>
    <lineage>
        <taxon>Bacteria</taxon>
        <taxon>Bacillati</taxon>
        <taxon>Actinomycetota</taxon>
        <taxon>Actinomycetes</taxon>
        <taxon>Propionibacteriales</taxon>
        <taxon>Nocardioidaceae</taxon>
        <taxon>Nocardioides</taxon>
    </lineage>
</organism>
<evidence type="ECO:0000256" key="1">
    <source>
        <dbReference type="SAM" id="MobiDB-lite"/>
    </source>
</evidence>
<dbReference type="Pfam" id="PF13481">
    <property type="entry name" value="AAA_25"/>
    <property type="match status" value="1"/>
</dbReference>
<feature type="region of interest" description="Disordered" evidence="1">
    <location>
        <begin position="1"/>
        <end position="54"/>
    </location>
</feature>
<name>A0A3L8NWT2_9ACTN</name>
<dbReference type="InterPro" id="IPR027417">
    <property type="entry name" value="P-loop_NTPase"/>
</dbReference>
<evidence type="ECO:0000313" key="2">
    <source>
        <dbReference type="EMBL" id="RLV47706.1"/>
    </source>
</evidence>
<dbReference type="AlphaFoldDB" id="A0A3L8NWT2"/>
<evidence type="ECO:0008006" key="4">
    <source>
        <dbReference type="Google" id="ProtNLM"/>
    </source>
</evidence>